<keyword evidence="1" id="KW-0472">Membrane</keyword>
<gene>
    <name evidence="2" type="ORF">GCM10011519_00870</name>
</gene>
<keyword evidence="1" id="KW-0812">Transmembrane</keyword>
<name>A0A917BC61_9ACTN</name>
<sequence>MGATVGAHHVEPCHSVAEVHLLILWCGFLGAWLLVAGPLFQARLELREEDFEADRIRASMQEVPPPREVSSWWLLLPPVWWWLRHRRHEEFEEAMLAHISDEDYAAFSSFMNKARGWVLVGLGGLLIAAKETWELVEGNEWPTVVFWLLLALGILAAIAHTALSIRSDRREAVRRQGVRGPVGG</sequence>
<reference evidence="2" key="1">
    <citation type="journal article" date="2014" name="Int. J. Syst. Evol. Microbiol.">
        <title>Complete genome sequence of Corynebacterium casei LMG S-19264T (=DSM 44701T), isolated from a smear-ripened cheese.</title>
        <authorList>
            <consortium name="US DOE Joint Genome Institute (JGI-PGF)"/>
            <person name="Walter F."/>
            <person name="Albersmeier A."/>
            <person name="Kalinowski J."/>
            <person name="Ruckert C."/>
        </authorList>
    </citation>
    <scope>NUCLEOTIDE SEQUENCE</scope>
    <source>
        <strain evidence="2">CGMCC 1.16067</strain>
    </source>
</reference>
<evidence type="ECO:0000256" key="1">
    <source>
        <dbReference type="SAM" id="Phobius"/>
    </source>
</evidence>
<keyword evidence="1" id="KW-1133">Transmembrane helix</keyword>
<comment type="caution">
    <text evidence="2">The sequence shown here is derived from an EMBL/GenBank/DDBJ whole genome shotgun (WGS) entry which is preliminary data.</text>
</comment>
<protein>
    <submittedName>
        <fullName evidence="2">Uncharacterized protein</fullName>
    </submittedName>
</protein>
<feature type="transmembrane region" description="Helical" evidence="1">
    <location>
        <begin position="145"/>
        <end position="165"/>
    </location>
</feature>
<feature type="transmembrane region" description="Helical" evidence="1">
    <location>
        <begin position="116"/>
        <end position="133"/>
    </location>
</feature>
<evidence type="ECO:0000313" key="3">
    <source>
        <dbReference type="Proteomes" id="UP000649179"/>
    </source>
</evidence>
<organism evidence="2 3">
    <name type="scientific">Marmoricola endophyticus</name>
    <dbReference type="NCBI Taxonomy" id="2040280"/>
    <lineage>
        <taxon>Bacteria</taxon>
        <taxon>Bacillati</taxon>
        <taxon>Actinomycetota</taxon>
        <taxon>Actinomycetes</taxon>
        <taxon>Propionibacteriales</taxon>
        <taxon>Nocardioidaceae</taxon>
        <taxon>Marmoricola</taxon>
    </lineage>
</organism>
<reference evidence="2" key="2">
    <citation type="submission" date="2020-09" db="EMBL/GenBank/DDBJ databases">
        <authorList>
            <person name="Sun Q."/>
            <person name="Zhou Y."/>
        </authorList>
    </citation>
    <scope>NUCLEOTIDE SEQUENCE</scope>
    <source>
        <strain evidence="2">CGMCC 1.16067</strain>
    </source>
</reference>
<accession>A0A917BC61</accession>
<dbReference type="Proteomes" id="UP000649179">
    <property type="component" value="Unassembled WGS sequence"/>
</dbReference>
<feature type="transmembrane region" description="Helical" evidence="1">
    <location>
        <begin position="20"/>
        <end position="40"/>
    </location>
</feature>
<evidence type="ECO:0000313" key="2">
    <source>
        <dbReference type="EMBL" id="GGF31314.1"/>
    </source>
</evidence>
<keyword evidence="3" id="KW-1185">Reference proteome</keyword>
<dbReference type="AlphaFoldDB" id="A0A917BC61"/>
<proteinExistence type="predicted"/>
<dbReference type="EMBL" id="BMKQ01000001">
    <property type="protein sequence ID" value="GGF31314.1"/>
    <property type="molecule type" value="Genomic_DNA"/>
</dbReference>